<dbReference type="SUPFAM" id="SSF109998">
    <property type="entry name" value="Triger factor/SurA peptide-binding domain-like"/>
    <property type="match status" value="1"/>
</dbReference>
<keyword evidence="2" id="KW-1133">Transmembrane helix</keyword>
<evidence type="ECO:0000256" key="2">
    <source>
        <dbReference type="SAM" id="Phobius"/>
    </source>
</evidence>
<dbReference type="STRING" id="1307761.L21SP2_1459"/>
<keyword evidence="1" id="KW-0413">Isomerase</keyword>
<dbReference type="Pfam" id="PF00639">
    <property type="entry name" value="Rotamase"/>
    <property type="match status" value="1"/>
</dbReference>
<proteinExistence type="predicted"/>
<evidence type="ECO:0000313" key="4">
    <source>
        <dbReference type="EMBL" id="AHC14856.1"/>
    </source>
</evidence>
<keyword evidence="1" id="KW-0697">Rotamase</keyword>
<dbReference type="EMBL" id="CP006939">
    <property type="protein sequence ID" value="AHC14856.1"/>
    <property type="molecule type" value="Genomic_DNA"/>
</dbReference>
<evidence type="ECO:0000313" key="5">
    <source>
        <dbReference type="Proteomes" id="UP000018680"/>
    </source>
</evidence>
<evidence type="ECO:0000259" key="3">
    <source>
        <dbReference type="PROSITE" id="PS50198"/>
    </source>
</evidence>
<dbReference type="KEGG" id="slr:L21SP2_1459"/>
<reference evidence="4 5" key="1">
    <citation type="journal article" date="2015" name="Stand. Genomic Sci.">
        <title>Complete genome sequence and description of Salinispira pacifica gen. nov., sp. nov., a novel spirochaete isolated form a hypersaline microbial mat.</title>
        <authorList>
            <person name="Ben Hania W."/>
            <person name="Joseph M."/>
            <person name="Schumann P."/>
            <person name="Bunk B."/>
            <person name="Fiebig A."/>
            <person name="Sproer C."/>
            <person name="Klenk H.P."/>
            <person name="Fardeau M.L."/>
            <person name="Spring S."/>
        </authorList>
    </citation>
    <scope>NUCLEOTIDE SEQUENCE [LARGE SCALE GENOMIC DNA]</scope>
    <source>
        <strain evidence="4 5">L21-RPul-D2</strain>
    </source>
</reference>
<dbReference type="HOGENOM" id="CLU_038047_0_0_12"/>
<name>V5WI58_9SPIO</name>
<keyword evidence="2" id="KW-0812">Transmembrane</keyword>
<dbReference type="SUPFAM" id="SSF54534">
    <property type="entry name" value="FKBP-like"/>
    <property type="match status" value="1"/>
</dbReference>
<gene>
    <name evidence="4" type="ORF">L21SP2_1459</name>
</gene>
<accession>V5WI58</accession>
<dbReference type="Proteomes" id="UP000018680">
    <property type="component" value="Chromosome"/>
</dbReference>
<dbReference type="AlphaFoldDB" id="V5WI58"/>
<keyword evidence="5" id="KW-1185">Reference proteome</keyword>
<dbReference type="eggNOG" id="COG0760">
    <property type="taxonomic scope" value="Bacteria"/>
</dbReference>
<evidence type="ECO:0000256" key="1">
    <source>
        <dbReference type="PROSITE-ProRule" id="PRU00278"/>
    </source>
</evidence>
<feature type="transmembrane region" description="Helical" evidence="2">
    <location>
        <begin position="24"/>
        <end position="46"/>
    </location>
</feature>
<dbReference type="GO" id="GO:0003755">
    <property type="term" value="F:peptidyl-prolyl cis-trans isomerase activity"/>
    <property type="evidence" value="ECO:0007669"/>
    <property type="project" value="UniProtKB-KW"/>
</dbReference>
<keyword evidence="2" id="KW-0472">Membrane</keyword>
<sequence length="509" mass="56932">MPSKKHDIKNSEEKVQTSAMRHPALYVLSIIILVVVVVAFVAGPILGRSAGGAQGELVFGTYKGKDIEYAAGTYFARAYENQLQQVQQQVNEEGGDLGIQQIYTAFRNAYDSTIFRYGILDKAQKANVLVSATEVTRTLASSPRFQDEDGNFSAQLLQEALSQQPNLKEEVRKDLIFDQAQQDILMDSQLTENEIEFISQMGRERRIFDIVSYSFSEYPDSQAAVFLEENPELFRSVELSSITVGSQADAEEILERLNSSDGVFEEIAQANSSDVYAAEGGSRGVVWYYDIRRDFEDEDAADILFDLEEGQISEIFKLRNDRFAVYRADGPVREAEAGDQNALEQVKGYVLSLERGQVSDYFRTEAEAFIERSAEIGWASAVAEAGVEPVTTSPVAINYGDIPLYPTLQSASSGILTGASSRESLFTEIFSLEQNELSSAIELRDKIVVMRFVEPVTADSQQDSFMDLYIPYLAQDYLVAELQREFKDPANLEDNFDRVFQQTFLGNQN</sequence>
<dbReference type="InterPro" id="IPR027304">
    <property type="entry name" value="Trigger_fact/SurA_dom_sf"/>
</dbReference>
<dbReference type="Gene3D" id="3.10.50.40">
    <property type="match status" value="1"/>
</dbReference>
<dbReference type="InterPro" id="IPR000297">
    <property type="entry name" value="PPIase_PpiC"/>
</dbReference>
<organism evidence="4 5">
    <name type="scientific">Salinispira pacifica</name>
    <dbReference type="NCBI Taxonomy" id="1307761"/>
    <lineage>
        <taxon>Bacteria</taxon>
        <taxon>Pseudomonadati</taxon>
        <taxon>Spirochaetota</taxon>
        <taxon>Spirochaetia</taxon>
        <taxon>Spirochaetales</taxon>
        <taxon>Spirochaetaceae</taxon>
        <taxon>Salinispira</taxon>
    </lineage>
</organism>
<feature type="domain" description="PpiC" evidence="3">
    <location>
        <begin position="234"/>
        <end position="329"/>
    </location>
</feature>
<dbReference type="InterPro" id="IPR046357">
    <property type="entry name" value="PPIase_dom_sf"/>
</dbReference>
<dbReference type="RefSeq" id="WP_024267779.1">
    <property type="nucleotide sequence ID" value="NC_023035.1"/>
</dbReference>
<dbReference type="Pfam" id="PF13624">
    <property type="entry name" value="SurA_N_3"/>
    <property type="match status" value="1"/>
</dbReference>
<protein>
    <recommendedName>
        <fullName evidence="3">PpiC domain-containing protein</fullName>
    </recommendedName>
</protein>
<dbReference type="PROSITE" id="PS50198">
    <property type="entry name" value="PPIC_PPIASE_2"/>
    <property type="match status" value="1"/>
</dbReference>